<dbReference type="Proteomes" id="UP001595925">
    <property type="component" value="Unassembled WGS sequence"/>
</dbReference>
<reference evidence="1 2" key="1">
    <citation type="journal article" date="2019" name="Int. J. Syst. Evol. Microbiol.">
        <title>The Global Catalogue of Microorganisms (GCM) 10K type strain sequencing project: providing services to taxonomists for standard genome sequencing and annotation.</title>
        <authorList>
            <consortium name="The Broad Institute Genomics Platform"/>
            <consortium name="The Broad Institute Genome Sequencing Center for Infectious Disease"/>
            <person name="Wu L."/>
            <person name="Ma J."/>
        </authorList>
    </citation>
    <scope>NUCLEOTIDE SEQUENCE [LARGE SCALE GENOMIC DNA]</scope>
    <source>
        <strain evidence="1 2">CGMCC 1.15824</strain>
    </source>
</reference>
<keyword evidence="2" id="KW-1185">Reference proteome</keyword>
<dbReference type="RefSeq" id="WP_224828036.1">
    <property type="nucleotide sequence ID" value="NZ_JAIVEF010000003.1"/>
</dbReference>
<organism evidence="1 2">
    <name type="scientific">Saliphagus infecundisoli</name>
    <dbReference type="NCBI Taxonomy" id="1849069"/>
    <lineage>
        <taxon>Archaea</taxon>
        <taxon>Methanobacteriati</taxon>
        <taxon>Methanobacteriota</taxon>
        <taxon>Stenosarchaea group</taxon>
        <taxon>Halobacteria</taxon>
        <taxon>Halobacteriales</taxon>
        <taxon>Natrialbaceae</taxon>
        <taxon>Saliphagus</taxon>
    </lineage>
</organism>
<evidence type="ECO:0008006" key="3">
    <source>
        <dbReference type="Google" id="ProtNLM"/>
    </source>
</evidence>
<evidence type="ECO:0000313" key="2">
    <source>
        <dbReference type="Proteomes" id="UP001595925"/>
    </source>
</evidence>
<gene>
    <name evidence="1" type="ORF">ACFPFO_01940</name>
</gene>
<dbReference type="EMBL" id="JBHSJG010000005">
    <property type="protein sequence ID" value="MFC4986558.1"/>
    <property type="molecule type" value="Genomic_DNA"/>
</dbReference>
<accession>A0ABD5Q9W9</accession>
<comment type="caution">
    <text evidence="1">The sequence shown here is derived from an EMBL/GenBank/DDBJ whole genome shotgun (WGS) entry which is preliminary data.</text>
</comment>
<dbReference type="InterPro" id="IPR055945">
    <property type="entry name" value="DUF7523"/>
</dbReference>
<dbReference type="AlphaFoldDB" id="A0ABD5Q9W9"/>
<proteinExistence type="predicted"/>
<name>A0ABD5Q9W9_9EURY</name>
<sequence>MSLAAETRRAAREHPFLVSALRAGVVNYTAAARFLDVGDAEAVATALRRYAEELPDYEPGPRKARITMESGVGPADEAEPLLSVGGTALAAGGGDRTAVLATGDVDSAALRTVLATLAVEDVAVHAAGVGGDALAVVVDRRAGSNALRTVESALESVP</sequence>
<dbReference type="Pfam" id="PF24367">
    <property type="entry name" value="DUF7523"/>
    <property type="match status" value="1"/>
</dbReference>
<protein>
    <recommendedName>
        <fullName evidence="3">ACT domain-containing protein</fullName>
    </recommendedName>
</protein>
<evidence type="ECO:0000313" key="1">
    <source>
        <dbReference type="EMBL" id="MFC4986558.1"/>
    </source>
</evidence>